<reference evidence="9" key="1">
    <citation type="journal article" date="2023" name="Mol. Phylogenet. Evol.">
        <title>Genome-scale phylogeny and comparative genomics of the fungal order Sordariales.</title>
        <authorList>
            <person name="Hensen N."/>
            <person name="Bonometti L."/>
            <person name="Westerberg I."/>
            <person name="Brannstrom I.O."/>
            <person name="Guillou S."/>
            <person name="Cros-Aarteil S."/>
            <person name="Calhoun S."/>
            <person name="Haridas S."/>
            <person name="Kuo A."/>
            <person name="Mondo S."/>
            <person name="Pangilinan J."/>
            <person name="Riley R."/>
            <person name="LaButti K."/>
            <person name="Andreopoulos B."/>
            <person name="Lipzen A."/>
            <person name="Chen C."/>
            <person name="Yan M."/>
            <person name="Daum C."/>
            <person name="Ng V."/>
            <person name="Clum A."/>
            <person name="Steindorff A."/>
            <person name="Ohm R.A."/>
            <person name="Martin F."/>
            <person name="Silar P."/>
            <person name="Natvig D.O."/>
            <person name="Lalanne C."/>
            <person name="Gautier V."/>
            <person name="Ament-Velasquez S.L."/>
            <person name="Kruys A."/>
            <person name="Hutchinson M.I."/>
            <person name="Powell A.J."/>
            <person name="Barry K."/>
            <person name="Miller A.N."/>
            <person name="Grigoriev I.V."/>
            <person name="Debuchy R."/>
            <person name="Gladieux P."/>
            <person name="Hiltunen Thoren M."/>
            <person name="Johannesson H."/>
        </authorList>
    </citation>
    <scope>NUCLEOTIDE SEQUENCE</scope>
    <source>
        <strain evidence="9">PSN243</strain>
    </source>
</reference>
<feature type="region of interest" description="Disordered" evidence="7">
    <location>
        <begin position="1"/>
        <end position="26"/>
    </location>
</feature>
<gene>
    <name evidence="9" type="ORF">QBC34DRAFT_452530</name>
</gene>
<evidence type="ECO:0000259" key="8">
    <source>
        <dbReference type="PROSITE" id="PS51677"/>
    </source>
</evidence>
<dbReference type="Pfam" id="PF01522">
    <property type="entry name" value="Polysacc_deac_1"/>
    <property type="match status" value="1"/>
</dbReference>
<comment type="cofactor">
    <cofactor evidence="1">
        <name>Co(2+)</name>
        <dbReference type="ChEBI" id="CHEBI:48828"/>
    </cofactor>
</comment>
<dbReference type="SUPFAM" id="SSF88713">
    <property type="entry name" value="Glycoside hydrolase/deacetylase"/>
    <property type="match status" value="1"/>
</dbReference>
<keyword evidence="10" id="KW-1185">Reference proteome</keyword>
<dbReference type="GO" id="GO:0046872">
    <property type="term" value="F:metal ion binding"/>
    <property type="evidence" value="ECO:0007669"/>
    <property type="project" value="UniProtKB-KW"/>
</dbReference>
<evidence type="ECO:0000256" key="6">
    <source>
        <dbReference type="ARBA" id="ARBA00023285"/>
    </source>
</evidence>
<evidence type="ECO:0000256" key="4">
    <source>
        <dbReference type="ARBA" id="ARBA00022801"/>
    </source>
</evidence>
<dbReference type="Proteomes" id="UP001321760">
    <property type="component" value="Unassembled WGS sequence"/>
</dbReference>
<evidence type="ECO:0000256" key="7">
    <source>
        <dbReference type="SAM" id="MobiDB-lite"/>
    </source>
</evidence>
<feature type="domain" description="NodB homology" evidence="8">
    <location>
        <begin position="182"/>
        <end position="376"/>
    </location>
</feature>
<evidence type="ECO:0000313" key="9">
    <source>
        <dbReference type="EMBL" id="KAK4443424.1"/>
    </source>
</evidence>
<name>A0AAV9G5M6_9PEZI</name>
<keyword evidence="6" id="KW-0170">Cobalt</keyword>
<keyword evidence="2" id="KW-0479">Metal-binding</keyword>
<dbReference type="PANTHER" id="PTHR46471">
    <property type="entry name" value="CHITIN DEACETYLASE"/>
    <property type="match status" value="1"/>
</dbReference>
<keyword evidence="3" id="KW-0732">Signal</keyword>
<accession>A0AAV9G5M6</accession>
<evidence type="ECO:0000313" key="10">
    <source>
        <dbReference type="Proteomes" id="UP001321760"/>
    </source>
</evidence>
<evidence type="ECO:0000256" key="1">
    <source>
        <dbReference type="ARBA" id="ARBA00001941"/>
    </source>
</evidence>
<dbReference type="PROSITE" id="PS51677">
    <property type="entry name" value="NODB"/>
    <property type="match status" value="1"/>
</dbReference>
<dbReference type="PANTHER" id="PTHR46471:SF4">
    <property type="entry name" value="CHITIN DEACETYLASE"/>
    <property type="match status" value="1"/>
</dbReference>
<dbReference type="GO" id="GO:0016810">
    <property type="term" value="F:hydrolase activity, acting on carbon-nitrogen (but not peptide) bonds"/>
    <property type="evidence" value="ECO:0007669"/>
    <property type="project" value="InterPro"/>
</dbReference>
<sequence>MAKKRKEASPSGIKLRQPDRSGPTQETLLDIAQKRNLFAQAKEKEDANKRAAGKAPRPSGEDEDDEEAALSPTAERVMETLLWSVSLAMLHFTLDVLVQHQYSMNRVQWPKVCTRAVQAWMVFALLFYPLHPHSSNPTILPGLPRRFQNGLRQAIFFATGAPTLAARDVPFGSIITHCTVPGTVALTFDDGPYHHTPHILDLLDQAGAKATFFINGDNWTDDIDNPSTPWPETLRRMVYSGHQIGSHTWSHVDMTAADSSTRTEQMQRLDQTLIRIIGKRPTYFRPPYATCEGQCLVDVERMGYHVINFDVDTKDYANNTPEKIGTSMKTFSDALAAGSPSSSSFLVLAHDVHEQTATALTPYMLEKIKQGGYRAVTVGECLGDPEANWYKSS</sequence>
<dbReference type="InterPro" id="IPR002509">
    <property type="entry name" value="NODB_dom"/>
</dbReference>
<dbReference type="EMBL" id="MU865993">
    <property type="protein sequence ID" value="KAK4443424.1"/>
    <property type="molecule type" value="Genomic_DNA"/>
</dbReference>
<dbReference type="InterPro" id="IPR011330">
    <property type="entry name" value="Glyco_hydro/deAcase_b/a-brl"/>
</dbReference>
<reference evidence="9" key="2">
    <citation type="submission" date="2023-05" db="EMBL/GenBank/DDBJ databases">
        <authorList>
            <consortium name="Lawrence Berkeley National Laboratory"/>
            <person name="Steindorff A."/>
            <person name="Hensen N."/>
            <person name="Bonometti L."/>
            <person name="Westerberg I."/>
            <person name="Brannstrom I.O."/>
            <person name="Guillou S."/>
            <person name="Cros-Aarteil S."/>
            <person name="Calhoun S."/>
            <person name="Haridas S."/>
            <person name="Kuo A."/>
            <person name="Mondo S."/>
            <person name="Pangilinan J."/>
            <person name="Riley R."/>
            <person name="Labutti K."/>
            <person name="Andreopoulos B."/>
            <person name="Lipzen A."/>
            <person name="Chen C."/>
            <person name="Yanf M."/>
            <person name="Daum C."/>
            <person name="Ng V."/>
            <person name="Clum A."/>
            <person name="Ohm R."/>
            <person name="Martin F."/>
            <person name="Silar P."/>
            <person name="Natvig D."/>
            <person name="Lalanne C."/>
            <person name="Gautier V."/>
            <person name="Ament-Velasquez S.L."/>
            <person name="Kruys A."/>
            <person name="Hutchinson M.I."/>
            <person name="Powell A.J."/>
            <person name="Barry K."/>
            <person name="Miller A.N."/>
            <person name="Grigoriev I.V."/>
            <person name="Debuchy R."/>
            <person name="Gladieux P."/>
            <person name="Thoren M.H."/>
            <person name="Johannesson H."/>
        </authorList>
    </citation>
    <scope>NUCLEOTIDE SEQUENCE</scope>
    <source>
        <strain evidence="9">PSN243</strain>
    </source>
</reference>
<protein>
    <submittedName>
        <fullName evidence="9">Chitin deacetylase</fullName>
    </submittedName>
</protein>
<keyword evidence="5" id="KW-0119">Carbohydrate metabolism</keyword>
<dbReference type="GO" id="GO:0005975">
    <property type="term" value="P:carbohydrate metabolic process"/>
    <property type="evidence" value="ECO:0007669"/>
    <property type="project" value="InterPro"/>
</dbReference>
<keyword evidence="4" id="KW-0378">Hydrolase</keyword>
<comment type="caution">
    <text evidence="9">The sequence shown here is derived from an EMBL/GenBank/DDBJ whole genome shotgun (WGS) entry which is preliminary data.</text>
</comment>
<organism evidence="9 10">
    <name type="scientific">Podospora aff. communis PSN243</name>
    <dbReference type="NCBI Taxonomy" id="3040156"/>
    <lineage>
        <taxon>Eukaryota</taxon>
        <taxon>Fungi</taxon>
        <taxon>Dikarya</taxon>
        <taxon>Ascomycota</taxon>
        <taxon>Pezizomycotina</taxon>
        <taxon>Sordariomycetes</taxon>
        <taxon>Sordariomycetidae</taxon>
        <taxon>Sordariales</taxon>
        <taxon>Podosporaceae</taxon>
        <taxon>Podospora</taxon>
    </lineage>
</organism>
<dbReference type="CDD" id="cd10951">
    <property type="entry name" value="CE4_ClCDA_like"/>
    <property type="match status" value="1"/>
</dbReference>
<feature type="region of interest" description="Disordered" evidence="7">
    <location>
        <begin position="39"/>
        <end position="71"/>
    </location>
</feature>
<dbReference type="Gene3D" id="3.20.20.370">
    <property type="entry name" value="Glycoside hydrolase/deacetylase"/>
    <property type="match status" value="1"/>
</dbReference>
<proteinExistence type="predicted"/>
<evidence type="ECO:0000256" key="5">
    <source>
        <dbReference type="ARBA" id="ARBA00023277"/>
    </source>
</evidence>
<evidence type="ECO:0000256" key="3">
    <source>
        <dbReference type="ARBA" id="ARBA00022729"/>
    </source>
</evidence>
<evidence type="ECO:0000256" key="2">
    <source>
        <dbReference type="ARBA" id="ARBA00022723"/>
    </source>
</evidence>
<dbReference type="AlphaFoldDB" id="A0AAV9G5M6"/>